<protein>
    <submittedName>
        <fullName evidence="2 3">Uncharacterized protein</fullName>
    </submittedName>
</protein>
<name>R7UU99_CAPTE</name>
<proteinExistence type="predicted"/>
<reference evidence="3" key="3">
    <citation type="submission" date="2015-06" db="UniProtKB">
        <authorList>
            <consortium name="EnsemblMetazoa"/>
        </authorList>
    </citation>
    <scope>IDENTIFICATION</scope>
</reference>
<dbReference type="EMBL" id="AMQN01000963">
    <property type="status" value="NOT_ANNOTATED_CDS"/>
    <property type="molecule type" value="Genomic_DNA"/>
</dbReference>
<feature type="compositionally biased region" description="Basic and acidic residues" evidence="1">
    <location>
        <begin position="129"/>
        <end position="148"/>
    </location>
</feature>
<reference evidence="4" key="1">
    <citation type="submission" date="2012-12" db="EMBL/GenBank/DDBJ databases">
        <authorList>
            <person name="Hellsten U."/>
            <person name="Grimwood J."/>
            <person name="Chapman J.A."/>
            <person name="Shapiro H."/>
            <person name="Aerts A."/>
            <person name="Otillar R.P."/>
            <person name="Terry A.Y."/>
            <person name="Boore J.L."/>
            <person name="Simakov O."/>
            <person name="Marletaz F."/>
            <person name="Cho S.-J."/>
            <person name="Edsinger-Gonzales E."/>
            <person name="Havlak P."/>
            <person name="Kuo D.-H."/>
            <person name="Larsson T."/>
            <person name="Lv J."/>
            <person name="Arendt D."/>
            <person name="Savage R."/>
            <person name="Osoegawa K."/>
            <person name="de Jong P."/>
            <person name="Lindberg D.R."/>
            <person name="Seaver E.C."/>
            <person name="Weisblat D.A."/>
            <person name="Putnam N.H."/>
            <person name="Grigoriev I.V."/>
            <person name="Rokhsar D.S."/>
        </authorList>
    </citation>
    <scope>NUCLEOTIDE SEQUENCE</scope>
    <source>
        <strain evidence="4">I ESC-2004</strain>
    </source>
</reference>
<sequence length="195" mass="22276">MMMYVRNCDHYDVTTRNCDNDVNCGVSGGFRDEDSTLLKRPAISRPISFSEAVTGSDLNGTEETRKEEWKEVIRKEVRRSCVEGRRKKRVFDRAEGRGWYQCKRAGSEQGWEAADEDGARGEETEEDAGVQREERRGDSGEGGGRSDDSAPQSQRLVTSRDGKRIRRKEKHEERYTSDCAECPEDIWNDEAKRVG</sequence>
<evidence type="ECO:0000313" key="2">
    <source>
        <dbReference type="EMBL" id="ELU10059.1"/>
    </source>
</evidence>
<keyword evidence="4" id="KW-1185">Reference proteome</keyword>
<accession>R7UU99</accession>
<dbReference type="EnsemblMetazoa" id="CapteT193362">
    <property type="protein sequence ID" value="CapteP193362"/>
    <property type="gene ID" value="CapteG193362"/>
</dbReference>
<evidence type="ECO:0000256" key="1">
    <source>
        <dbReference type="SAM" id="MobiDB-lite"/>
    </source>
</evidence>
<dbReference type="HOGENOM" id="CLU_1397547_0_0_1"/>
<evidence type="ECO:0000313" key="3">
    <source>
        <dbReference type="EnsemblMetazoa" id="CapteP193362"/>
    </source>
</evidence>
<dbReference type="Proteomes" id="UP000014760">
    <property type="component" value="Unassembled WGS sequence"/>
</dbReference>
<organism evidence="2">
    <name type="scientific">Capitella teleta</name>
    <name type="common">Polychaete worm</name>
    <dbReference type="NCBI Taxonomy" id="283909"/>
    <lineage>
        <taxon>Eukaryota</taxon>
        <taxon>Metazoa</taxon>
        <taxon>Spiralia</taxon>
        <taxon>Lophotrochozoa</taxon>
        <taxon>Annelida</taxon>
        <taxon>Polychaeta</taxon>
        <taxon>Sedentaria</taxon>
        <taxon>Scolecida</taxon>
        <taxon>Capitellidae</taxon>
        <taxon>Capitella</taxon>
    </lineage>
</organism>
<gene>
    <name evidence="2" type="ORF">CAPTEDRAFT_193362</name>
</gene>
<feature type="region of interest" description="Disordered" evidence="1">
    <location>
        <begin position="105"/>
        <end position="195"/>
    </location>
</feature>
<reference evidence="2 4" key="2">
    <citation type="journal article" date="2013" name="Nature">
        <title>Insights into bilaterian evolution from three spiralian genomes.</title>
        <authorList>
            <person name="Simakov O."/>
            <person name="Marletaz F."/>
            <person name="Cho S.J."/>
            <person name="Edsinger-Gonzales E."/>
            <person name="Havlak P."/>
            <person name="Hellsten U."/>
            <person name="Kuo D.H."/>
            <person name="Larsson T."/>
            <person name="Lv J."/>
            <person name="Arendt D."/>
            <person name="Savage R."/>
            <person name="Osoegawa K."/>
            <person name="de Jong P."/>
            <person name="Grimwood J."/>
            <person name="Chapman J.A."/>
            <person name="Shapiro H."/>
            <person name="Aerts A."/>
            <person name="Otillar R.P."/>
            <person name="Terry A.Y."/>
            <person name="Boore J.L."/>
            <person name="Grigoriev I.V."/>
            <person name="Lindberg D.R."/>
            <person name="Seaver E.C."/>
            <person name="Weisblat D.A."/>
            <person name="Putnam N.H."/>
            <person name="Rokhsar D.S."/>
        </authorList>
    </citation>
    <scope>NUCLEOTIDE SEQUENCE</scope>
    <source>
        <strain evidence="2 4">I ESC-2004</strain>
    </source>
</reference>
<dbReference type="EMBL" id="KB297742">
    <property type="protein sequence ID" value="ELU10059.1"/>
    <property type="molecule type" value="Genomic_DNA"/>
</dbReference>
<dbReference type="AlphaFoldDB" id="R7UU99"/>
<evidence type="ECO:0000313" key="4">
    <source>
        <dbReference type="Proteomes" id="UP000014760"/>
    </source>
</evidence>